<comment type="caution">
    <text evidence="1">The sequence shown here is derived from an EMBL/GenBank/DDBJ whole genome shotgun (WGS) entry which is preliminary data.</text>
</comment>
<dbReference type="EMBL" id="RCHS01002011">
    <property type="protein sequence ID" value="RMX50127.1"/>
    <property type="molecule type" value="Genomic_DNA"/>
</dbReference>
<gene>
    <name evidence="1" type="ORF">pdam_00002892</name>
</gene>
<protein>
    <submittedName>
        <fullName evidence="1">Uncharacterized protein</fullName>
    </submittedName>
</protein>
<keyword evidence="2" id="KW-1185">Reference proteome</keyword>
<name>A0A3M6U8Z7_POCDA</name>
<evidence type="ECO:0000313" key="1">
    <source>
        <dbReference type="EMBL" id="RMX50127.1"/>
    </source>
</evidence>
<sequence>MKLLYLQYILPKVGLDKATKCKQLKSFMPNDNFRMLICGPSGCGETNTLIHMIYQLLYYDKIYLYSKYLEQPKYTRLLKKFASISTECGYEAIESSNDEIIPVSELSDENQKPIISDDFLCEKNQKPLVEYFIRVNLIILHQKILDSFVPIFAFFDSPSSSETSRMCRELSTTRNDFLDATREPFSFAYVDKINKLIKKNFNENI</sequence>
<dbReference type="Proteomes" id="UP000275408">
    <property type="component" value="Unassembled WGS sequence"/>
</dbReference>
<organism evidence="1 2">
    <name type="scientific">Pocillopora damicornis</name>
    <name type="common">Cauliflower coral</name>
    <name type="synonym">Millepora damicornis</name>
    <dbReference type="NCBI Taxonomy" id="46731"/>
    <lineage>
        <taxon>Eukaryota</taxon>
        <taxon>Metazoa</taxon>
        <taxon>Cnidaria</taxon>
        <taxon>Anthozoa</taxon>
        <taxon>Hexacorallia</taxon>
        <taxon>Scleractinia</taxon>
        <taxon>Astrocoeniina</taxon>
        <taxon>Pocilloporidae</taxon>
        <taxon>Pocillopora</taxon>
    </lineage>
</organism>
<dbReference type="AlphaFoldDB" id="A0A3M6U8Z7"/>
<reference evidence="1 2" key="1">
    <citation type="journal article" date="2018" name="Sci. Rep.">
        <title>Comparative analysis of the Pocillopora damicornis genome highlights role of immune system in coral evolution.</title>
        <authorList>
            <person name="Cunning R."/>
            <person name="Bay R.A."/>
            <person name="Gillette P."/>
            <person name="Baker A.C."/>
            <person name="Traylor-Knowles N."/>
        </authorList>
    </citation>
    <scope>NUCLEOTIDE SEQUENCE [LARGE SCALE GENOMIC DNA]</scope>
    <source>
        <strain evidence="1">RSMAS</strain>
        <tissue evidence="1">Whole animal</tissue>
    </source>
</reference>
<evidence type="ECO:0000313" key="2">
    <source>
        <dbReference type="Proteomes" id="UP000275408"/>
    </source>
</evidence>
<proteinExistence type="predicted"/>
<accession>A0A3M6U8Z7</accession>